<accession>A0A345CQX5</accession>
<dbReference type="EMBL" id="CP013970">
    <property type="protein sequence ID" value="AXF75842.1"/>
    <property type="molecule type" value="Genomic_DNA"/>
</dbReference>
<evidence type="ECO:0000313" key="2">
    <source>
        <dbReference type="Proteomes" id="UP000264980"/>
    </source>
</evidence>
<dbReference type="Proteomes" id="UP000264980">
    <property type="component" value="Chromosome"/>
</dbReference>
<reference evidence="1 2" key="1">
    <citation type="submission" date="2016-01" db="EMBL/GenBank/DDBJ databases">
        <authorList>
            <person name="Oliw E.H."/>
        </authorList>
    </citation>
    <scope>NUCLEOTIDE SEQUENCE [LARGE SCALE GENOMIC DNA]</scope>
    <source>
        <strain evidence="1 2">MDcuke</strain>
    </source>
</reference>
<sequence>MLPEPGISQQNLLYFASLVNFYTIHDLRNLKTEQTWLYMMCYIWLRYWQLSDNLTSIMIWHMKQTEERCKEEARKNFGADVLQRQQENNKVGRLLSLFIDDDDVMDSIPFGDMRQRAWKIMPREVLQNTAQRMRIKPASRMARR</sequence>
<proteinExistence type="predicted"/>
<organism evidence="1 2">
    <name type="scientific">Erwinia tracheiphila</name>
    <dbReference type="NCBI Taxonomy" id="65700"/>
    <lineage>
        <taxon>Bacteria</taxon>
        <taxon>Pseudomonadati</taxon>
        <taxon>Pseudomonadota</taxon>
        <taxon>Gammaproteobacteria</taxon>
        <taxon>Enterobacterales</taxon>
        <taxon>Erwiniaceae</taxon>
        <taxon>Erwinia</taxon>
    </lineage>
</organism>
<evidence type="ECO:0000313" key="1">
    <source>
        <dbReference type="EMBL" id="AXF75842.1"/>
    </source>
</evidence>
<gene>
    <name evidence="1" type="ORF">AV903_06780</name>
</gene>
<name>A0A345CQX5_9GAMM</name>
<dbReference type="AlphaFoldDB" id="A0A345CQX5"/>
<protein>
    <submittedName>
        <fullName evidence="1">Uncharacterized protein</fullName>
    </submittedName>
</protein>